<gene>
    <name evidence="2" type="ORF">A3A08_01630</name>
</gene>
<dbReference type="Proteomes" id="UP000176406">
    <property type="component" value="Unassembled WGS sequence"/>
</dbReference>
<name>A0A1G2ECU0_9BACT</name>
<evidence type="ECO:0000313" key="2">
    <source>
        <dbReference type="EMBL" id="OGZ23549.1"/>
    </source>
</evidence>
<feature type="transmembrane region" description="Helical" evidence="1">
    <location>
        <begin position="699"/>
        <end position="721"/>
    </location>
</feature>
<sequence length="776" mass="85496">MKALPVLKFIFIIIAVFFLFWGAISLFAETPPPPPEPPPCVPSGTTCSSGSPYRCNDFAVYKCGNNFCGKSGGAIEQGAEWYECVDWSCSDGCDGSSGTDVVGGPFGPDQIKPYGTVPDYQICPAVYNDWGTTPPVTACSGSCYPAPNLKNLNDASLLPKNVPEESSFKLPINFGTEDNVKQEVAKAPNFCTVGSYEFNVTDPSVSKISTSNQLQTLSDTSYKFECQIKSDGTYQWKARACLDSGGTDCGEWPGTQDFNTSPAPELISPYDADWNGINKIKDVKIPTRLDWCDISQSQSYFLKLYKDGKLFYPVLIDKDKNKRLYSELNLGTEVLTKYNNYDWEVASCLNENGTNCGNYSQYWKFATGDIGLPAPKILTPISTQGIPVVNMSDNLSWESVALMGVLSYQYEIKKENTTIIDSNTTGAITSVSFKDLWNKLKFDQLYSWTIRSCWDEEGKKCEIDKSAASFKTTGAPPTNIQAGPLDKKGEVIIPTSLKFDAMPGAGSYYYEVSSAKGTIPNSLSPVGWADYSDLKTKTNYSVQIKTCADDKGLFCGEPATKNFTTFTLSNPQNPKPASDGNLLTYEKQLAWDAVEGARYYQYKVVSGPEGIVQTNSTFLATEKLELGSYALSVRACLDKDCQEAGEWSTFNFNLIQSENCKAGLVSCGRNCNSTETPWNDRKPCQFKDIFLVLQNIINLVLWTLVPIALVLLALASGVIYYTSMGNEATTARVKRIWRSVGIGLGIIFLAWLAINLLLALLGFQVKIFGHWWQLPF</sequence>
<dbReference type="EMBL" id="MHMG01000014">
    <property type="protein sequence ID" value="OGZ23549.1"/>
    <property type="molecule type" value="Genomic_DNA"/>
</dbReference>
<accession>A0A1G2ECU0</accession>
<evidence type="ECO:0000313" key="3">
    <source>
        <dbReference type="Proteomes" id="UP000176406"/>
    </source>
</evidence>
<proteinExistence type="predicted"/>
<dbReference type="Gene3D" id="2.60.40.10">
    <property type="entry name" value="Immunoglobulins"/>
    <property type="match status" value="1"/>
</dbReference>
<evidence type="ECO:0000256" key="1">
    <source>
        <dbReference type="SAM" id="Phobius"/>
    </source>
</evidence>
<comment type="caution">
    <text evidence="2">The sequence shown here is derived from an EMBL/GenBank/DDBJ whole genome shotgun (WGS) entry which is preliminary data.</text>
</comment>
<keyword evidence="1" id="KW-1133">Transmembrane helix</keyword>
<dbReference type="InterPro" id="IPR013783">
    <property type="entry name" value="Ig-like_fold"/>
</dbReference>
<protein>
    <submittedName>
        <fullName evidence="2">Uncharacterized protein</fullName>
    </submittedName>
</protein>
<dbReference type="AlphaFoldDB" id="A0A1G2ECU0"/>
<feature type="transmembrane region" description="Helical" evidence="1">
    <location>
        <begin position="742"/>
        <end position="765"/>
    </location>
</feature>
<reference evidence="2 3" key="1">
    <citation type="journal article" date="2016" name="Nat. Commun.">
        <title>Thousands of microbial genomes shed light on interconnected biogeochemical processes in an aquifer system.</title>
        <authorList>
            <person name="Anantharaman K."/>
            <person name="Brown C.T."/>
            <person name="Hug L.A."/>
            <person name="Sharon I."/>
            <person name="Castelle C.J."/>
            <person name="Probst A.J."/>
            <person name="Thomas B.C."/>
            <person name="Singh A."/>
            <person name="Wilkins M.J."/>
            <person name="Karaoz U."/>
            <person name="Brodie E.L."/>
            <person name="Williams K.H."/>
            <person name="Hubbard S.S."/>
            <person name="Banfield J.F."/>
        </authorList>
    </citation>
    <scope>NUCLEOTIDE SEQUENCE [LARGE SCALE GENOMIC DNA]</scope>
</reference>
<keyword evidence="1" id="KW-0472">Membrane</keyword>
<keyword evidence="1" id="KW-0812">Transmembrane</keyword>
<organism evidence="2 3">
    <name type="scientific">Candidatus Nealsonbacteria bacterium RIFCSPLOWO2_01_FULL_41_9</name>
    <dbReference type="NCBI Taxonomy" id="1801671"/>
    <lineage>
        <taxon>Bacteria</taxon>
        <taxon>Candidatus Nealsoniibacteriota</taxon>
    </lineage>
</organism>